<protein>
    <recommendedName>
        <fullName evidence="4">DNA-binding protein</fullName>
    </recommendedName>
</protein>
<evidence type="ECO:0000313" key="3">
    <source>
        <dbReference type="Proteomes" id="UP000271464"/>
    </source>
</evidence>
<evidence type="ECO:0000313" key="2">
    <source>
        <dbReference type="EMBL" id="VBA32236.1"/>
    </source>
</evidence>
<evidence type="ECO:0000256" key="1">
    <source>
        <dbReference type="SAM" id="MobiDB-lite"/>
    </source>
</evidence>
<sequence>MVSWDAVRERTTWHNVRFSVDHVADLLQVKPQSIRQYLAVGGAEGFPAPDDKRDGKNYWLGATIYDFIDTHRPHLRARIPRLYPLASSFRGKAATFLGAERFEVRQGGWWNQGVLHLWQPSDDRGRVIVAYPDQPWAINVANDLARQIAGQRADSSTVVVVSDSESHTPDPLYPNRTEPGRHRGLGVCDNNTRSDNDPLARWRADWSWSDLAYLLRTDVPYWPTGLLDMDAMASWRPGQVRKITPRYRSEYQISHFSSALVDACKDDSELLRLLGRACRIINYATAENLQLNPKSLAALTSQTGLLLAATPDIDETAPTPLTEDERARLLHLRADPHYAQTAHAIGYFGDAAGGYKGLWRPVVASANTIDRNQLGPLAQRWLERLRPLKHPRSSDELGFTWINGTLHEGPDRDGPHHYLVDPMQPDCWIVDTPTRIYATTGSRLKHAIGPLQSIEIGVTPGLYKNGYAVFAGDGNGTPWIMPNCKDEPYLLGYDGSGPRALAIAIKELCVDINAELSGNDQFEFIGDREEPCGLRDLFIGLDTPTTLHRNDIDRLLGPV</sequence>
<reference evidence="2 3" key="1">
    <citation type="submission" date="2018-09" db="EMBL/GenBank/DDBJ databases">
        <authorList>
            <person name="Tagini F."/>
        </authorList>
    </citation>
    <scope>NUCLEOTIDE SEQUENCE [LARGE SCALE GENOMIC DNA]</scope>
    <source>
        <strain evidence="2 3">MK4</strain>
    </source>
</reference>
<gene>
    <name evidence="2" type="ORF">LAUMK4_05699</name>
</gene>
<name>A0ABY6RSG4_9MYCO</name>
<feature type="region of interest" description="Disordered" evidence="1">
    <location>
        <begin position="164"/>
        <end position="190"/>
    </location>
</feature>
<comment type="caution">
    <text evidence="2">The sequence shown here is derived from an EMBL/GenBank/DDBJ whole genome shotgun (WGS) entry which is preliminary data.</text>
</comment>
<proteinExistence type="predicted"/>
<dbReference type="EMBL" id="UPHM01000152">
    <property type="protein sequence ID" value="VBA32236.1"/>
    <property type="molecule type" value="Genomic_DNA"/>
</dbReference>
<dbReference type="Proteomes" id="UP000271464">
    <property type="component" value="Unassembled WGS sequence"/>
</dbReference>
<evidence type="ECO:0008006" key="4">
    <source>
        <dbReference type="Google" id="ProtNLM"/>
    </source>
</evidence>
<organism evidence="2 3">
    <name type="scientific">Mycobacterium persicum</name>
    <dbReference type="NCBI Taxonomy" id="1487726"/>
    <lineage>
        <taxon>Bacteria</taxon>
        <taxon>Bacillati</taxon>
        <taxon>Actinomycetota</taxon>
        <taxon>Actinomycetes</taxon>
        <taxon>Mycobacteriales</taxon>
        <taxon>Mycobacteriaceae</taxon>
        <taxon>Mycobacterium</taxon>
    </lineage>
</organism>
<accession>A0ABY6RSG4</accession>
<keyword evidence="3" id="KW-1185">Reference proteome</keyword>